<organism evidence="2 3">
    <name type="scientific">Sorghum bicolor</name>
    <name type="common">Sorghum</name>
    <name type="synonym">Sorghum vulgare</name>
    <dbReference type="NCBI Taxonomy" id="4558"/>
    <lineage>
        <taxon>Eukaryota</taxon>
        <taxon>Viridiplantae</taxon>
        <taxon>Streptophyta</taxon>
        <taxon>Embryophyta</taxon>
        <taxon>Tracheophyta</taxon>
        <taxon>Spermatophyta</taxon>
        <taxon>Magnoliopsida</taxon>
        <taxon>Liliopsida</taxon>
        <taxon>Poales</taxon>
        <taxon>Poaceae</taxon>
        <taxon>PACMAD clade</taxon>
        <taxon>Panicoideae</taxon>
        <taxon>Andropogonodae</taxon>
        <taxon>Andropogoneae</taxon>
        <taxon>Sorghinae</taxon>
        <taxon>Sorghum</taxon>
    </lineage>
</organism>
<protein>
    <submittedName>
        <fullName evidence="2">Uncharacterized protein</fullName>
    </submittedName>
</protein>
<sequence>MEMTMARGSPDNTQHPSPHEPQLHIFFWFSSSPVLHPIPASISIPLPPALRRSPVASYLPASSVHHPHPFSAHPSPPRHWPPPPAMCIATPLPAHNPNRRSPAPITRRPFQLPPPPVSPPPLPPPPTITTKATGNQQSGISNPTQTGTSPSFNRSSLPHPHPITGICRQPCPAAPPAHPPPLSPNPNRSPQPCPAAPPPPSHSRSPSPNPNRRRIAQPLSPRCQLCPTASPAASAGPPPLLRPEMVQLPKT</sequence>
<reference evidence="3" key="2">
    <citation type="journal article" date="2018" name="Plant J.">
        <title>The Sorghum bicolor reference genome: improved assembly, gene annotations, a transcriptome atlas, and signatures of genome organization.</title>
        <authorList>
            <person name="McCormick R.F."/>
            <person name="Truong S.K."/>
            <person name="Sreedasyam A."/>
            <person name="Jenkins J."/>
            <person name="Shu S."/>
            <person name="Sims D."/>
            <person name="Kennedy M."/>
            <person name="Amirebrahimi M."/>
            <person name="Weers B.D."/>
            <person name="McKinley B."/>
            <person name="Mattison A."/>
            <person name="Morishige D.T."/>
            <person name="Grimwood J."/>
            <person name="Schmutz J."/>
            <person name="Mullet J.E."/>
        </authorList>
    </citation>
    <scope>NUCLEOTIDE SEQUENCE [LARGE SCALE GENOMIC DNA]</scope>
    <source>
        <strain evidence="3">cv. BTx623</strain>
    </source>
</reference>
<dbReference type="OMA" id="LTGHPQH"/>
<name>A0A1B6QKE1_SORBI</name>
<reference evidence="2 3" key="1">
    <citation type="journal article" date="2009" name="Nature">
        <title>The Sorghum bicolor genome and the diversification of grasses.</title>
        <authorList>
            <person name="Paterson A.H."/>
            <person name="Bowers J.E."/>
            <person name="Bruggmann R."/>
            <person name="Dubchak I."/>
            <person name="Grimwood J."/>
            <person name="Gundlach H."/>
            <person name="Haberer G."/>
            <person name="Hellsten U."/>
            <person name="Mitros T."/>
            <person name="Poliakov A."/>
            <person name="Schmutz J."/>
            <person name="Spannagl M."/>
            <person name="Tang H."/>
            <person name="Wang X."/>
            <person name="Wicker T."/>
            <person name="Bharti A.K."/>
            <person name="Chapman J."/>
            <person name="Feltus F.A."/>
            <person name="Gowik U."/>
            <person name="Grigoriev I.V."/>
            <person name="Lyons E."/>
            <person name="Maher C.A."/>
            <person name="Martis M."/>
            <person name="Narechania A."/>
            <person name="Otillar R.P."/>
            <person name="Penning B.W."/>
            <person name="Salamov A.A."/>
            <person name="Wang Y."/>
            <person name="Zhang L."/>
            <person name="Carpita N.C."/>
            <person name="Freeling M."/>
            <person name="Gingle A.R."/>
            <person name="Hash C.T."/>
            <person name="Keller B."/>
            <person name="Klein P."/>
            <person name="Kresovich S."/>
            <person name="McCann M.C."/>
            <person name="Ming R."/>
            <person name="Peterson D.G."/>
            <person name="Mehboob-ur-Rahman"/>
            <person name="Ware D."/>
            <person name="Westhoff P."/>
            <person name="Mayer K.F."/>
            <person name="Messing J."/>
            <person name="Rokhsar D.S."/>
        </authorList>
    </citation>
    <scope>NUCLEOTIDE SEQUENCE [LARGE SCALE GENOMIC DNA]</scope>
    <source>
        <strain evidence="3">cv. BTx623</strain>
    </source>
</reference>
<feature type="compositionally biased region" description="Pro residues" evidence="1">
    <location>
        <begin position="172"/>
        <end position="201"/>
    </location>
</feature>
<dbReference type="InParanoid" id="A0A1B6QKE1"/>
<dbReference type="AlphaFoldDB" id="A0A1B6QKE1"/>
<dbReference type="EMBL" id="CM000760">
    <property type="protein sequence ID" value="KXG38369.1"/>
    <property type="molecule type" value="Genomic_DNA"/>
</dbReference>
<feature type="compositionally biased region" description="Polar residues" evidence="1">
    <location>
        <begin position="128"/>
        <end position="156"/>
    </location>
</feature>
<gene>
    <name evidence="2" type="ORF">SORBI_3001G224500</name>
</gene>
<feature type="region of interest" description="Disordered" evidence="1">
    <location>
        <begin position="91"/>
        <end position="251"/>
    </location>
</feature>
<evidence type="ECO:0000256" key="1">
    <source>
        <dbReference type="SAM" id="MobiDB-lite"/>
    </source>
</evidence>
<dbReference type="Gramene" id="KXG38369">
    <property type="protein sequence ID" value="KXG38369"/>
    <property type="gene ID" value="SORBI_3001G224500"/>
</dbReference>
<keyword evidence="3" id="KW-1185">Reference proteome</keyword>
<dbReference type="Proteomes" id="UP000000768">
    <property type="component" value="Chromosome 1"/>
</dbReference>
<proteinExistence type="predicted"/>
<evidence type="ECO:0000313" key="3">
    <source>
        <dbReference type="Proteomes" id="UP000000768"/>
    </source>
</evidence>
<feature type="compositionally biased region" description="Pro residues" evidence="1">
    <location>
        <begin position="111"/>
        <end position="127"/>
    </location>
</feature>
<evidence type="ECO:0000313" key="2">
    <source>
        <dbReference type="EMBL" id="KXG38369.1"/>
    </source>
</evidence>
<dbReference type="PRINTS" id="PR01217">
    <property type="entry name" value="PRICHEXTENSN"/>
</dbReference>
<accession>A0A1B6QKE1</accession>